<dbReference type="PANTHER" id="PTHR42085:SF2">
    <property type="entry name" value="F-BOX DOMAIN-CONTAINING PROTEIN"/>
    <property type="match status" value="1"/>
</dbReference>
<evidence type="ECO:0000313" key="3">
    <source>
        <dbReference type="Proteomes" id="UP001160390"/>
    </source>
</evidence>
<comment type="caution">
    <text evidence="2">The sequence shown here is derived from an EMBL/GenBank/DDBJ whole genome shotgun (WGS) entry which is preliminary data.</text>
</comment>
<reference evidence="2" key="1">
    <citation type="submission" date="2023-01" db="EMBL/GenBank/DDBJ databases">
        <authorList>
            <person name="Piombo E."/>
        </authorList>
    </citation>
    <scope>NUCLEOTIDE SEQUENCE</scope>
</reference>
<feature type="region of interest" description="Disordered" evidence="1">
    <location>
        <begin position="287"/>
        <end position="310"/>
    </location>
</feature>
<organism evidence="2 3">
    <name type="scientific">Clonostachys chloroleuca</name>
    <dbReference type="NCBI Taxonomy" id="1926264"/>
    <lineage>
        <taxon>Eukaryota</taxon>
        <taxon>Fungi</taxon>
        <taxon>Dikarya</taxon>
        <taxon>Ascomycota</taxon>
        <taxon>Pezizomycotina</taxon>
        <taxon>Sordariomycetes</taxon>
        <taxon>Hypocreomycetidae</taxon>
        <taxon>Hypocreales</taxon>
        <taxon>Bionectriaceae</taxon>
        <taxon>Clonostachys</taxon>
    </lineage>
</organism>
<dbReference type="Proteomes" id="UP001160390">
    <property type="component" value="Unassembled WGS sequence"/>
</dbReference>
<dbReference type="InterPro" id="IPR038883">
    <property type="entry name" value="AN11006-like"/>
</dbReference>
<dbReference type="EMBL" id="CABFNP030001245">
    <property type="protein sequence ID" value="CAI6093702.1"/>
    <property type="molecule type" value="Genomic_DNA"/>
</dbReference>
<gene>
    <name evidence="2" type="ORF">CCHLO57077_00000789</name>
</gene>
<keyword evidence="3" id="KW-1185">Reference proteome</keyword>
<protein>
    <submittedName>
        <fullName evidence="2">Uncharacterized protein</fullName>
    </submittedName>
</protein>
<feature type="compositionally biased region" description="Basic and acidic residues" evidence="1">
    <location>
        <begin position="294"/>
        <end position="305"/>
    </location>
</feature>
<evidence type="ECO:0000313" key="2">
    <source>
        <dbReference type="EMBL" id="CAI6093702.1"/>
    </source>
</evidence>
<name>A0AA35MB38_9HYPO</name>
<proteinExistence type="predicted"/>
<dbReference type="AlphaFoldDB" id="A0AA35MB38"/>
<evidence type="ECO:0000256" key="1">
    <source>
        <dbReference type="SAM" id="MobiDB-lite"/>
    </source>
</evidence>
<dbReference type="PANTHER" id="PTHR42085">
    <property type="entry name" value="F-BOX DOMAIN-CONTAINING PROTEIN"/>
    <property type="match status" value="1"/>
</dbReference>
<accession>A0AA35MB38</accession>
<sequence length="515" mass="59351">MAIRERIYRHAGLITGHRLIYGDPLEDDDTLLLMRICRQIRNEVEALISKHNAWAFTISIEESLLSLRGWTPEACARLRDVHVHVRTSEHPPLTWSLVRAWQGAVKHLLEHAKPGQLRLHVICHVGDDVARARAVVKPFEQFPGHLKELELCLADYASPDLLKLARETVTWAQAPDEEEARRANHPFPFFNLPQEIRHHIFQYTGLVLPHRNVLWLPDGHGFRRQYIWCECEVEEDFCASRNSSFSTSCKHEAALSLLLASRALYQDAIAFFYASNRVTIAARGHPEQAISMRDPTRSPPPREDDWSVPSWDLEESGSAEQVTHDPTRLFIKHVGTAALRHLRNIEIVLPRTTTRSSLDDKSSIYTEWREAVDLLAEHCNVAALTISIHIFTTRRYLRWPLSRTEDIRQTQSLRMLSPLTRLSGLGRLFVFLEWPAHWSSMRPRLDIDASGMPEKPSPGCGIGEHFIPSPEPILMQEETQLERQVMGEQYDSFAVGKRELLPSPWLRRDWDYTPW</sequence>